<sequence>MTTALHPALTDTDLDFVPVPDEMLVAGTWRRATGPAFEVTDPATGRVLQTVHQAVATDVDDAVAAGKTASEDPAWRGLLPHQRARYLHRIADGIEQNSARLALLQSYNTGKTLAETTALVGSAAGTFRYFAAVLESGDDDLTVPRGNYLSMSVHEPIGVIGAIAPWNSPVASDAQKIAPALAAGNAVVLKPAEWTPLVSLALGRIIDDSGLPAGLLSVLPGKGSIVGDAIVQHPGVGKVTFTGGTRTGRTIAHAAAEKLMPVSLELGGKSPTVVLDDADVEQAVAGVMYGIFSSSGQSCIAGSRLFVDRSLYEPFVARLVDRTRALRIGNGRDPRTQVGPLVHHAHRESVASYVDLARREGGRVLCGGAVPDDPALADGAYYLPTIVDGLSNDARVCREEIFGPVLVVLPFDGVDDLVAQANDSVFGLAAGIWTRDYRRAWRLARRLDAGTVWINTYKRFSISTPFGGVKESGLGVEKGRDGIAAYSRCKSVYFGLDDGPDAWAD</sequence>
<comment type="caution">
    <text evidence="6">The sequence shown here is derived from an EMBL/GenBank/DDBJ whole genome shotgun (WGS) entry which is preliminary data.</text>
</comment>
<protein>
    <submittedName>
        <fullName evidence="6">Aldehyde dehydrogenase (NAD+)</fullName>
    </submittedName>
</protein>
<evidence type="ECO:0000256" key="4">
    <source>
        <dbReference type="RuleBase" id="RU003345"/>
    </source>
</evidence>
<dbReference type="InterPro" id="IPR029510">
    <property type="entry name" value="Ald_DH_CS_GLU"/>
</dbReference>
<dbReference type="InterPro" id="IPR016160">
    <property type="entry name" value="Ald_DH_CS_CYS"/>
</dbReference>
<dbReference type="InterPro" id="IPR015590">
    <property type="entry name" value="Aldehyde_DH_dom"/>
</dbReference>
<proteinExistence type="inferred from homology"/>
<dbReference type="EMBL" id="VLJT01000028">
    <property type="protein sequence ID" value="TWH15473.1"/>
    <property type="molecule type" value="Genomic_DNA"/>
</dbReference>
<dbReference type="SUPFAM" id="SSF53720">
    <property type="entry name" value="ALDH-like"/>
    <property type="match status" value="1"/>
</dbReference>
<dbReference type="AlphaFoldDB" id="A0A562E102"/>
<gene>
    <name evidence="6" type="ORF">L618_000300000460</name>
</gene>
<comment type="similarity">
    <text evidence="1 4">Belongs to the aldehyde dehydrogenase family.</text>
</comment>
<dbReference type="Pfam" id="PF00171">
    <property type="entry name" value="Aldedh"/>
    <property type="match status" value="1"/>
</dbReference>
<dbReference type="FunFam" id="3.40.309.10:FF:000012">
    <property type="entry name" value="Betaine aldehyde dehydrogenase"/>
    <property type="match status" value="1"/>
</dbReference>
<evidence type="ECO:0000256" key="3">
    <source>
        <dbReference type="PROSITE-ProRule" id="PRU10007"/>
    </source>
</evidence>
<dbReference type="Gene3D" id="3.40.605.10">
    <property type="entry name" value="Aldehyde Dehydrogenase, Chain A, domain 1"/>
    <property type="match status" value="1"/>
</dbReference>
<name>A0A562E102_RHORH</name>
<evidence type="ECO:0000256" key="2">
    <source>
        <dbReference type="ARBA" id="ARBA00023002"/>
    </source>
</evidence>
<reference evidence="6 7" key="1">
    <citation type="submission" date="2019-07" db="EMBL/GenBank/DDBJ databases">
        <title>Genome sequencing of lignin-degrading bacterial isolates.</title>
        <authorList>
            <person name="Gladden J."/>
        </authorList>
    </citation>
    <scope>NUCLEOTIDE SEQUENCE [LARGE SCALE GENOMIC DNA]</scope>
    <source>
        <strain evidence="6 7">J45</strain>
    </source>
</reference>
<dbReference type="PANTHER" id="PTHR11699">
    <property type="entry name" value="ALDEHYDE DEHYDROGENASE-RELATED"/>
    <property type="match status" value="1"/>
</dbReference>
<accession>A0A562E102</accession>
<evidence type="ECO:0000256" key="1">
    <source>
        <dbReference type="ARBA" id="ARBA00009986"/>
    </source>
</evidence>
<dbReference type="Gene3D" id="3.40.309.10">
    <property type="entry name" value="Aldehyde Dehydrogenase, Chain A, domain 2"/>
    <property type="match status" value="1"/>
</dbReference>
<dbReference type="InterPro" id="IPR016163">
    <property type="entry name" value="Ald_DH_C"/>
</dbReference>
<dbReference type="Proteomes" id="UP000317573">
    <property type="component" value="Unassembled WGS sequence"/>
</dbReference>
<feature type="active site" evidence="3">
    <location>
        <position position="265"/>
    </location>
</feature>
<dbReference type="GO" id="GO:0016620">
    <property type="term" value="F:oxidoreductase activity, acting on the aldehyde or oxo group of donors, NAD or NADP as acceptor"/>
    <property type="evidence" value="ECO:0007669"/>
    <property type="project" value="InterPro"/>
</dbReference>
<dbReference type="InterPro" id="IPR016162">
    <property type="entry name" value="Ald_DH_N"/>
</dbReference>
<evidence type="ECO:0000259" key="5">
    <source>
        <dbReference type="Pfam" id="PF00171"/>
    </source>
</evidence>
<keyword evidence="2 4" id="KW-0560">Oxidoreductase</keyword>
<dbReference type="PROSITE" id="PS00687">
    <property type="entry name" value="ALDEHYDE_DEHYDR_GLU"/>
    <property type="match status" value="1"/>
</dbReference>
<evidence type="ECO:0000313" key="7">
    <source>
        <dbReference type="Proteomes" id="UP000317573"/>
    </source>
</evidence>
<organism evidence="6 7">
    <name type="scientific">Rhodococcus rhodochrous J45</name>
    <dbReference type="NCBI Taxonomy" id="935266"/>
    <lineage>
        <taxon>Bacteria</taxon>
        <taxon>Bacillati</taxon>
        <taxon>Actinomycetota</taxon>
        <taxon>Actinomycetes</taxon>
        <taxon>Mycobacteriales</taxon>
        <taxon>Nocardiaceae</taxon>
        <taxon>Rhodococcus</taxon>
    </lineage>
</organism>
<dbReference type="FunFam" id="3.40.605.10:FF:000007">
    <property type="entry name" value="NAD/NADP-dependent betaine aldehyde dehydrogenase"/>
    <property type="match status" value="1"/>
</dbReference>
<dbReference type="CDD" id="cd07114">
    <property type="entry name" value="ALDH_DhaS"/>
    <property type="match status" value="1"/>
</dbReference>
<dbReference type="PROSITE" id="PS00070">
    <property type="entry name" value="ALDEHYDE_DEHYDR_CYS"/>
    <property type="match status" value="1"/>
</dbReference>
<feature type="domain" description="Aldehyde dehydrogenase" evidence="5">
    <location>
        <begin position="29"/>
        <end position="492"/>
    </location>
</feature>
<evidence type="ECO:0000313" key="6">
    <source>
        <dbReference type="EMBL" id="TWH15473.1"/>
    </source>
</evidence>
<dbReference type="InterPro" id="IPR016161">
    <property type="entry name" value="Ald_DH/histidinol_DH"/>
</dbReference>